<dbReference type="InterPro" id="IPR013087">
    <property type="entry name" value="Znf_C2H2_type"/>
</dbReference>
<reference evidence="3" key="1">
    <citation type="submission" date="2022-11" db="UniProtKB">
        <authorList>
            <consortium name="WormBaseParasite"/>
        </authorList>
    </citation>
    <scope>IDENTIFICATION</scope>
</reference>
<dbReference type="SMART" id="SM00355">
    <property type="entry name" value="ZnF_C2H2"/>
    <property type="match status" value="2"/>
</dbReference>
<evidence type="ECO:0000313" key="2">
    <source>
        <dbReference type="Proteomes" id="UP000887577"/>
    </source>
</evidence>
<keyword evidence="2" id="KW-1185">Reference proteome</keyword>
<accession>A0A914YHI9</accession>
<protein>
    <submittedName>
        <fullName evidence="3">C2H2-type domain-containing protein</fullName>
    </submittedName>
</protein>
<dbReference type="AlphaFoldDB" id="A0A914YHI9"/>
<proteinExistence type="predicted"/>
<dbReference type="Proteomes" id="UP000887577">
    <property type="component" value="Unplaced"/>
</dbReference>
<sequence length="173" mass="20277">MAGYHSSTGSHHCPLCGNRFKYDYNLLYHYRKSCPYTKSFIEQDMRQQLDAQTLRKLVRSLASKDLRVEVRSDIPTNMRPKEEYGDTFVRREMMGGKPEVIRNLPQIPQNRPGMPEGKSCPLCGIVFYGLKVLERHVYTVHPEDHAYFDPEEGVMREIEEEEIVMESNVKRMF</sequence>
<evidence type="ECO:0000313" key="3">
    <source>
        <dbReference type="WBParaSite" id="PSU_v2.g16770.t1"/>
    </source>
</evidence>
<organism evidence="2 3">
    <name type="scientific">Panagrolaimus superbus</name>
    <dbReference type="NCBI Taxonomy" id="310955"/>
    <lineage>
        <taxon>Eukaryota</taxon>
        <taxon>Metazoa</taxon>
        <taxon>Ecdysozoa</taxon>
        <taxon>Nematoda</taxon>
        <taxon>Chromadorea</taxon>
        <taxon>Rhabditida</taxon>
        <taxon>Tylenchina</taxon>
        <taxon>Panagrolaimomorpha</taxon>
        <taxon>Panagrolaimoidea</taxon>
        <taxon>Panagrolaimidae</taxon>
        <taxon>Panagrolaimus</taxon>
    </lineage>
</organism>
<evidence type="ECO:0000259" key="1">
    <source>
        <dbReference type="PROSITE" id="PS00028"/>
    </source>
</evidence>
<name>A0A914YHI9_9BILA</name>
<dbReference type="WBParaSite" id="PSU_v2.g16770.t1">
    <property type="protein sequence ID" value="PSU_v2.g16770.t1"/>
    <property type="gene ID" value="PSU_v2.g16770"/>
</dbReference>
<feature type="domain" description="C2H2-type" evidence="1">
    <location>
        <begin position="120"/>
        <end position="141"/>
    </location>
</feature>
<dbReference type="PROSITE" id="PS00028">
    <property type="entry name" value="ZINC_FINGER_C2H2_1"/>
    <property type="match status" value="1"/>
</dbReference>